<accession>A0AAQ3U1W6</accession>
<keyword evidence="4 14" id="KW-0812">Transmembrane</keyword>
<dbReference type="InterPro" id="IPR017441">
    <property type="entry name" value="Protein_kinase_ATP_BS"/>
</dbReference>
<keyword evidence="6 13" id="KW-0547">Nucleotide-binding</keyword>
<evidence type="ECO:0000256" key="15">
    <source>
        <dbReference type="SAM" id="SignalP"/>
    </source>
</evidence>
<evidence type="ECO:0000256" key="1">
    <source>
        <dbReference type="ARBA" id="ARBA00004479"/>
    </source>
</evidence>
<dbReference type="PROSITE" id="PS00108">
    <property type="entry name" value="PROTEIN_KINASE_ST"/>
    <property type="match status" value="1"/>
</dbReference>
<name>A0AAQ3U1W6_PASNO</name>
<dbReference type="FunFam" id="1.10.510.10:FF:000084">
    <property type="entry name" value="Wall-associated receptor kinase 2"/>
    <property type="match status" value="1"/>
</dbReference>
<evidence type="ECO:0000256" key="6">
    <source>
        <dbReference type="ARBA" id="ARBA00022741"/>
    </source>
</evidence>
<evidence type="ECO:0000256" key="4">
    <source>
        <dbReference type="ARBA" id="ARBA00022692"/>
    </source>
</evidence>
<dbReference type="Pfam" id="PF00069">
    <property type="entry name" value="Pkinase"/>
    <property type="match status" value="1"/>
</dbReference>
<keyword evidence="5 15" id="KW-0732">Signal</keyword>
<evidence type="ECO:0000256" key="8">
    <source>
        <dbReference type="ARBA" id="ARBA00022840"/>
    </source>
</evidence>
<comment type="subcellular location">
    <subcellularLocation>
        <location evidence="1">Membrane</location>
        <topology evidence="1">Single-pass type I membrane protein</topology>
    </subcellularLocation>
</comment>
<protein>
    <recommendedName>
        <fullName evidence="16">Protein kinase domain-containing protein</fullName>
    </recommendedName>
</protein>
<dbReference type="InterPro" id="IPR025287">
    <property type="entry name" value="WAK_GUB"/>
</dbReference>
<keyword evidence="10 14" id="KW-0472">Membrane</keyword>
<dbReference type="SMART" id="SM00179">
    <property type="entry name" value="EGF_CA"/>
    <property type="match status" value="1"/>
</dbReference>
<sequence>MRMHARMESALCQAQKKLLLLVVATTVLILQHSTVTDGAGDENSRIAKPGCQDRCGNVSIAYPFGIGHGCFLNEGFKVNCTDNVAMLVNGIDNVDMLSSLNYMDLSIQQIPVVGKRLLEINVTLGEARVQSPIGRWCNFTDNTANGSFPRFNLRPSFVVSGTKNIFTGIGCATVAFVSGENKHDYASACGSFCFVEDSIDNSTDCSGTGCCQTSIPGNLDSFYLSFETDLYYTQVRNFSPCSYGFIIEEDSFKFDPSYANSSLFEEQYGDSVPLVLDWVVGNETCEAAKKNQSSYACAATNSVCINVPSGAGYLCNCSQGYGGNPYIGSCQDINECDSPWLYPCQGKCKNTIGNYTCSCPLGTQSKDPKNEACTPNIKMFIGIPGSLIFIVICIFIVLGGCLKRNLAKEKERFFQQNGGKILYEQILSRQVGTVLLFTIDELKKATDNFDKSRELGIGGHGTVYKGILKDDRIVAVKRSKIINVMHSEEFVQEIIILSQINHKNVVRLIGCCLEVEVPILVYEFIPNGTLFQLIHGNHGRTPISLEARLKIGQESAEALSYLHLSTNQPIVHGDVKSMNILLDENYMVKVTDFGASRILPKDAVQHMTMVQGTLGYLDPEYLQERRLTEKSDVYSFGVVLLELITRKTAIYMEGSKEEKSLASSFLQALKENKINSLLDTSIMGVGMEELLQEAVELASMCLISKGEERPSMTEVADKLKAIRSAWRGILLLQHEETNSLLERLAVASTCNLLPSMYWTAQKMGMDIETPSGDHKSANCNSEGT</sequence>
<dbReference type="PROSITE" id="PS50011">
    <property type="entry name" value="PROTEIN_KINASE_DOM"/>
    <property type="match status" value="1"/>
</dbReference>
<dbReference type="InterPro" id="IPR018097">
    <property type="entry name" value="EGF_Ca-bd_CS"/>
</dbReference>
<dbReference type="InterPro" id="IPR001881">
    <property type="entry name" value="EGF-like_Ca-bd_dom"/>
</dbReference>
<dbReference type="InterPro" id="IPR000742">
    <property type="entry name" value="EGF"/>
</dbReference>
<evidence type="ECO:0000313" key="18">
    <source>
        <dbReference type="Proteomes" id="UP001341281"/>
    </source>
</evidence>
<dbReference type="InterPro" id="IPR000152">
    <property type="entry name" value="EGF-type_Asp/Asn_hydroxyl_site"/>
</dbReference>
<dbReference type="Gene3D" id="2.10.25.10">
    <property type="entry name" value="Laminin"/>
    <property type="match status" value="1"/>
</dbReference>
<dbReference type="PROSITE" id="PS00010">
    <property type="entry name" value="ASX_HYDROXYL"/>
    <property type="match status" value="1"/>
</dbReference>
<keyword evidence="18" id="KW-1185">Reference proteome</keyword>
<dbReference type="InterPro" id="IPR011009">
    <property type="entry name" value="Kinase-like_dom_sf"/>
</dbReference>
<gene>
    <name evidence="17" type="ORF">U9M48_029901</name>
</gene>
<dbReference type="PANTHER" id="PTHR27005:SF503">
    <property type="entry name" value="OS06G0142500 PROTEIN"/>
    <property type="match status" value="1"/>
</dbReference>
<dbReference type="FunFam" id="3.30.200.20:FF:000043">
    <property type="entry name" value="Wall-associated receptor kinase 2"/>
    <property type="match status" value="1"/>
</dbReference>
<dbReference type="Gene3D" id="3.30.200.20">
    <property type="entry name" value="Phosphorylase Kinase, domain 1"/>
    <property type="match status" value="1"/>
</dbReference>
<evidence type="ECO:0000256" key="14">
    <source>
        <dbReference type="SAM" id="Phobius"/>
    </source>
</evidence>
<dbReference type="InterPro" id="IPR008271">
    <property type="entry name" value="Ser/Thr_kinase_AS"/>
</dbReference>
<keyword evidence="8 13" id="KW-0067">ATP-binding</keyword>
<dbReference type="Gene3D" id="1.10.510.10">
    <property type="entry name" value="Transferase(Phosphotransferase) domain 1"/>
    <property type="match status" value="1"/>
</dbReference>
<evidence type="ECO:0000256" key="12">
    <source>
        <dbReference type="ARBA" id="ARBA00023180"/>
    </source>
</evidence>
<dbReference type="SUPFAM" id="SSF56112">
    <property type="entry name" value="Protein kinase-like (PK-like)"/>
    <property type="match status" value="1"/>
</dbReference>
<keyword evidence="2" id="KW-0723">Serine/threonine-protein kinase</keyword>
<keyword evidence="7" id="KW-0418">Kinase</keyword>
<evidence type="ECO:0000259" key="16">
    <source>
        <dbReference type="PROSITE" id="PS50011"/>
    </source>
</evidence>
<dbReference type="SMART" id="SM00220">
    <property type="entry name" value="S_TKc"/>
    <property type="match status" value="1"/>
</dbReference>
<dbReference type="SUPFAM" id="SSF57196">
    <property type="entry name" value="EGF/Laminin"/>
    <property type="match status" value="1"/>
</dbReference>
<evidence type="ECO:0000256" key="5">
    <source>
        <dbReference type="ARBA" id="ARBA00022729"/>
    </source>
</evidence>
<dbReference type="GO" id="GO:0005524">
    <property type="term" value="F:ATP binding"/>
    <property type="evidence" value="ECO:0007669"/>
    <property type="project" value="UniProtKB-UniRule"/>
</dbReference>
<keyword evidence="3" id="KW-0808">Transferase</keyword>
<dbReference type="GO" id="GO:0005509">
    <property type="term" value="F:calcium ion binding"/>
    <property type="evidence" value="ECO:0007669"/>
    <property type="project" value="InterPro"/>
</dbReference>
<dbReference type="PROSITE" id="PS00107">
    <property type="entry name" value="PROTEIN_KINASE_ATP"/>
    <property type="match status" value="1"/>
</dbReference>
<feature type="signal peptide" evidence="15">
    <location>
        <begin position="1"/>
        <end position="38"/>
    </location>
</feature>
<evidence type="ECO:0000256" key="9">
    <source>
        <dbReference type="ARBA" id="ARBA00022989"/>
    </source>
</evidence>
<dbReference type="PANTHER" id="PTHR27005">
    <property type="entry name" value="WALL-ASSOCIATED RECEPTOR KINASE-LIKE 21"/>
    <property type="match status" value="1"/>
</dbReference>
<keyword evidence="9 14" id="KW-1133">Transmembrane helix</keyword>
<evidence type="ECO:0000256" key="7">
    <source>
        <dbReference type="ARBA" id="ARBA00022777"/>
    </source>
</evidence>
<dbReference type="CDD" id="cd14066">
    <property type="entry name" value="STKc_IRAK"/>
    <property type="match status" value="1"/>
</dbReference>
<dbReference type="SMART" id="SM00181">
    <property type="entry name" value="EGF"/>
    <property type="match status" value="2"/>
</dbReference>
<dbReference type="CDD" id="cd00054">
    <property type="entry name" value="EGF_CA"/>
    <property type="match status" value="1"/>
</dbReference>
<dbReference type="EMBL" id="CP144750">
    <property type="protein sequence ID" value="WVZ82659.1"/>
    <property type="molecule type" value="Genomic_DNA"/>
</dbReference>
<dbReference type="PROSITE" id="PS01187">
    <property type="entry name" value="EGF_CA"/>
    <property type="match status" value="1"/>
</dbReference>
<dbReference type="GO" id="GO:0005886">
    <property type="term" value="C:plasma membrane"/>
    <property type="evidence" value="ECO:0007669"/>
    <property type="project" value="TreeGrafter"/>
</dbReference>
<feature type="binding site" evidence="13">
    <location>
        <position position="477"/>
    </location>
    <ligand>
        <name>ATP</name>
        <dbReference type="ChEBI" id="CHEBI:30616"/>
    </ligand>
</feature>
<evidence type="ECO:0000256" key="2">
    <source>
        <dbReference type="ARBA" id="ARBA00022527"/>
    </source>
</evidence>
<dbReference type="GO" id="GO:0030247">
    <property type="term" value="F:polysaccharide binding"/>
    <property type="evidence" value="ECO:0007669"/>
    <property type="project" value="InterPro"/>
</dbReference>
<dbReference type="Pfam" id="PF13947">
    <property type="entry name" value="GUB_WAK_bind"/>
    <property type="match status" value="1"/>
</dbReference>
<dbReference type="AlphaFoldDB" id="A0AAQ3U1W6"/>
<dbReference type="GO" id="GO:0007166">
    <property type="term" value="P:cell surface receptor signaling pathway"/>
    <property type="evidence" value="ECO:0007669"/>
    <property type="project" value="InterPro"/>
</dbReference>
<dbReference type="InterPro" id="IPR045274">
    <property type="entry name" value="WAK-like"/>
</dbReference>
<feature type="transmembrane region" description="Helical" evidence="14">
    <location>
        <begin position="379"/>
        <end position="402"/>
    </location>
</feature>
<dbReference type="PROSITE" id="PS01186">
    <property type="entry name" value="EGF_2"/>
    <property type="match status" value="1"/>
</dbReference>
<feature type="domain" description="Protein kinase" evidence="16">
    <location>
        <begin position="449"/>
        <end position="722"/>
    </location>
</feature>
<dbReference type="Proteomes" id="UP001341281">
    <property type="component" value="Chromosome 06"/>
</dbReference>
<keyword evidence="12" id="KW-0325">Glycoprotein</keyword>
<organism evidence="17 18">
    <name type="scientific">Paspalum notatum var. saurae</name>
    <dbReference type="NCBI Taxonomy" id="547442"/>
    <lineage>
        <taxon>Eukaryota</taxon>
        <taxon>Viridiplantae</taxon>
        <taxon>Streptophyta</taxon>
        <taxon>Embryophyta</taxon>
        <taxon>Tracheophyta</taxon>
        <taxon>Spermatophyta</taxon>
        <taxon>Magnoliopsida</taxon>
        <taxon>Liliopsida</taxon>
        <taxon>Poales</taxon>
        <taxon>Poaceae</taxon>
        <taxon>PACMAD clade</taxon>
        <taxon>Panicoideae</taxon>
        <taxon>Andropogonodae</taxon>
        <taxon>Paspaleae</taxon>
        <taxon>Paspalinae</taxon>
        <taxon>Paspalum</taxon>
    </lineage>
</organism>
<keyword evidence="11" id="KW-1015">Disulfide bond</keyword>
<dbReference type="InterPro" id="IPR000719">
    <property type="entry name" value="Prot_kinase_dom"/>
</dbReference>
<evidence type="ECO:0000256" key="13">
    <source>
        <dbReference type="PROSITE-ProRule" id="PRU10141"/>
    </source>
</evidence>
<feature type="chain" id="PRO_5042845699" description="Protein kinase domain-containing protein" evidence="15">
    <location>
        <begin position="39"/>
        <end position="784"/>
    </location>
</feature>
<proteinExistence type="predicted"/>
<reference evidence="17 18" key="1">
    <citation type="submission" date="2024-02" db="EMBL/GenBank/DDBJ databases">
        <title>High-quality chromosome-scale genome assembly of Pensacola bahiagrass (Paspalum notatum Flugge var. saurae).</title>
        <authorList>
            <person name="Vega J.M."/>
            <person name="Podio M."/>
            <person name="Orjuela J."/>
            <person name="Siena L.A."/>
            <person name="Pessino S.C."/>
            <person name="Combes M.C."/>
            <person name="Mariac C."/>
            <person name="Albertini E."/>
            <person name="Pupilli F."/>
            <person name="Ortiz J.P.A."/>
            <person name="Leblanc O."/>
        </authorList>
    </citation>
    <scope>NUCLEOTIDE SEQUENCE [LARGE SCALE GENOMIC DNA]</scope>
    <source>
        <strain evidence="17">R1</strain>
        <tissue evidence="17">Leaf</tissue>
    </source>
</reference>
<dbReference type="GO" id="GO:0004674">
    <property type="term" value="F:protein serine/threonine kinase activity"/>
    <property type="evidence" value="ECO:0007669"/>
    <property type="project" value="UniProtKB-KW"/>
</dbReference>
<evidence type="ECO:0000256" key="10">
    <source>
        <dbReference type="ARBA" id="ARBA00023136"/>
    </source>
</evidence>
<evidence type="ECO:0000313" key="17">
    <source>
        <dbReference type="EMBL" id="WVZ82659.1"/>
    </source>
</evidence>
<evidence type="ECO:0000256" key="11">
    <source>
        <dbReference type="ARBA" id="ARBA00023157"/>
    </source>
</evidence>
<evidence type="ECO:0000256" key="3">
    <source>
        <dbReference type="ARBA" id="ARBA00022679"/>
    </source>
</evidence>